<dbReference type="EMBL" id="GBRH01208942">
    <property type="protein sequence ID" value="JAD88953.1"/>
    <property type="molecule type" value="Transcribed_RNA"/>
</dbReference>
<organism evidence="1">
    <name type="scientific">Arundo donax</name>
    <name type="common">Giant reed</name>
    <name type="synonym">Donax arundinaceus</name>
    <dbReference type="NCBI Taxonomy" id="35708"/>
    <lineage>
        <taxon>Eukaryota</taxon>
        <taxon>Viridiplantae</taxon>
        <taxon>Streptophyta</taxon>
        <taxon>Embryophyta</taxon>
        <taxon>Tracheophyta</taxon>
        <taxon>Spermatophyta</taxon>
        <taxon>Magnoliopsida</taxon>
        <taxon>Liliopsida</taxon>
        <taxon>Poales</taxon>
        <taxon>Poaceae</taxon>
        <taxon>PACMAD clade</taxon>
        <taxon>Arundinoideae</taxon>
        <taxon>Arundineae</taxon>
        <taxon>Arundo</taxon>
    </lineage>
</organism>
<proteinExistence type="predicted"/>
<sequence>MLSSHQAGSLPSILLNQRHRFHCWVVFPCIFLNSSRSIMKENTNRRLIGNITSSVRSNYW</sequence>
<reference evidence="1" key="2">
    <citation type="journal article" date="2015" name="Data Brief">
        <title>Shoot transcriptome of the giant reed, Arundo donax.</title>
        <authorList>
            <person name="Barrero R.A."/>
            <person name="Guerrero F.D."/>
            <person name="Moolhuijzen P."/>
            <person name="Goolsby J.A."/>
            <person name="Tidwell J."/>
            <person name="Bellgard S.E."/>
            <person name="Bellgard M.I."/>
        </authorList>
    </citation>
    <scope>NUCLEOTIDE SEQUENCE</scope>
    <source>
        <tissue evidence="1">Shoot tissue taken approximately 20 cm above the soil surface</tissue>
    </source>
</reference>
<accession>A0A0A9DQI6</accession>
<evidence type="ECO:0000313" key="1">
    <source>
        <dbReference type="EMBL" id="JAD88953.1"/>
    </source>
</evidence>
<dbReference type="AlphaFoldDB" id="A0A0A9DQI6"/>
<reference evidence="1" key="1">
    <citation type="submission" date="2014-09" db="EMBL/GenBank/DDBJ databases">
        <authorList>
            <person name="Magalhaes I.L.F."/>
            <person name="Oliveira U."/>
            <person name="Santos F.R."/>
            <person name="Vidigal T.H.D.A."/>
            <person name="Brescovit A.D."/>
            <person name="Santos A.J."/>
        </authorList>
    </citation>
    <scope>NUCLEOTIDE SEQUENCE</scope>
    <source>
        <tissue evidence="1">Shoot tissue taken approximately 20 cm above the soil surface</tissue>
    </source>
</reference>
<protein>
    <submittedName>
        <fullName evidence="1">Uncharacterized protein</fullName>
    </submittedName>
</protein>
<name>A0A0A9DQI6_ARUDO</name>